<evidence type="ECO:0000313" key="1">
    <source>
        <dbReference type="EMBL" id="CAG8762619.1"/>
    </source>
</evidence>
<organism evidence="1 2">
    <name type="scientific">Racocetra persica</name>
    <dbReference type="NCBI Taxonomy" id="160502"/>
    <lineage>
        <taxon>Eukaryota</taxon>
        <taxon>Fungi</taxon>
        <taxon>Fungi incertae sedis</taxon>
        <taxon>Mucoromycota</taxon>
        <taxon>Glomeromycotina</taxon>
        <taxon>Glomeromycetes</taxon>
        <taxon>Diversisporales</taxon>
        <taxon>Gigasporaceae</taxon>
        <taxon>Racocetra</taxon>
    </lineage>
</organism>
<protein>
    <submittedName>
        <fullName evidence="1">1064_t:CDS:1</fullName>
    </submittedName>
</protein>
<reference evidence="1" key="1">
    <citation type="submission" date="2021-06" db="EMBL/GenBank/DDBJ databases">
        <authorList>
            <person name="Kallberg Y."/>
            <person name="Tangrot J."/>
            <person name="Rosling A."/>
        </authorList>
    </citation>
    <scope>NUCLEOTIDE SEQUENCE</scope>
    <source>
        <strain evidence="1">MA461A</strain>
    </source>
</reference>
<sequence length="163" mass="19085">MIRQITIQNKSIDQIKRRLTTKNSSLTENFDTKFRHCNNIAQLKNLVNRLFYKHHVPHQHSIVAALKACTRLIDEIETNKHKQTTINSNDEEMILISSINEDLKNYWIEIPEESNYTVEEILEVAIKIFERIPSSNKTTRVYNAYINVFGSAKRTDLAYAVYN</sequence>
<comment type="caution">
    <text evidence="1">The sequence shown here is derived from an EMBL/GenBank/DDBJ whole genome shotgun (WGS) entry which is preliminary data.</text>
</comment>
<feature type="non-terminal residue" evidence="1">
    <location>
        <position position="163"/>
    </location>
</feature>
<evidence type="ECO:0000313" key="2">
    <source>
        <dbReference type="Proteomes" id="UP000789920"/>
    </source>
</evidence>
<accession>A0ACA9QQQ7</accession>
<dbReference type="Proteomes" id="UP000789920">
    <property type="component" value="Unassembled WGS sequence"/>
</dbReference>
<keyword evidence="2" id="KW-1185">Reference proteome</keyword>
<gene>
    <name evidence="1" type="ORF">RPERSI_LOCUS15409</name>
</gene>
<dbReference type="EMBL" id="CAJVQC010036983">
    <property type="protein sequence ID" value="CAG8762619.1"/>
    <property type="molecule type" value="Genomic_DNA"/>
</dbReference>
<proteinExistence type="predicted"/>
<name>A0ACA9QQQ7_9GLOM</name>